<dbReference type="EMBL" id="JARBWL010000002">
    <property type="protein sequence ID" value="MDI2594767.1"/>
    <property type="molecule type" value="Genomic_DNA"/>
</dbReference>
<dbReference type="RefSeq" id="WP_282317000.1">
    <property type="nucleotide sequence ID" value="NZ_JARBWL010000002.1"/>
</dbReference>
<protein>
    <submittedName>
        <fullName evidence="1">Uncharacterized protein</fullName>
    </submittedName>
</protein>
<accession>A0ABT6QX51</accession>
<evidence type="ECO:0000313" key="2">
    <source>
        <dbReference type="Proteomes" id="UP001159100"/>
    </source>
</evidence>
<organism evidence="1 2">
    <name type="scientific">Pseudomonas fungipugnans</name>
    <dbReference type="NCBI Taxonomy" id="3024217"/>
    <lineage>
        <taxon>Bacteria</taxon>
        <taxon>Pseudomonadati</taxon>
        <taxon>Pseudomonadota</taxon>
        <taxon>Gammaproteobacteria</taxon>
        <taxon>Pseudomonadales</taxon>
        <taxon>Pseudomonadaceae</taxon>
        <taxon>Pseudomonas</taxon>
    </lineage>
</organism>
<keyword evidence="2" id="KW-1185">Reference proteome</keyword>
<gene>
    <name evidence="1" type="ORF">POF45_25545</name>
</gene>
<sequence length="125" mass="14149">MNNIKTAKLLHISEENEEHATLLIEGYTIECFINSCPHAIKAGESYSVELTMNLPDSYHVSTSPAVAVLAEKKARGYSYFLYGTLIGDIFKSFTDLYDEDIHYDHPELNGAFIQLEVDRIDVNFL</sequence>
<dbReference type="Proteomes" id="UP001159100">
    <property type="component" value="Unassembled WGS sequence"/>
</dbReference>
<proteinExistence type="predicted"/>
<name>A0ABT6QX51_9PSED</name>
<evidence type="ECO:0000313" key="1">
    <source>
        <dbReference type="EMBL" id="MDI2594767.1"/>
    </source>
</evidence>
<reference evidence="1 2" key="1">
    <citation type="submission" date="2023-02" db="EMBL/GenBank/DDBJ databases">
        <title>Pseudomonas chrutzelriedensis sp. nov., a potently antifungal strain isolated from moss.</title>
        <authorList>
            <person name="Schnyder A."/>
            <person name="Kalawong R."/>
            <person name="Eberl L."/>
            <person name="Agnoli K."/>
        </authorList>
    </citation>
    <scope>NUCLEOTIDE SEQUENCE [LARGE SCALE GENOMIC DNA]</scope>
    <source>
        <strain evidence="1 2">681</strain>
    </source>
</reference>
<comment type="caution">
    <text evidence="1">The sequence shown here is derived from an EMBL/GenBank/DDBJ whole genome shotgun (WGS) entry which is preliminary data.</text>
</comment>